<keyword evidence="3" id="KW-0813">Transport</keyword>
<keyword evidence="5" id="KW-0677">Repeat</keyword>
<reference evidence="11" key="1">
    <citation type="journal article" date="2020" name="Stud. Mycol.">
        <title>101 Dothideomycetes genomes: A test case for predicting lifestyles and emergence of pathogens.</title>
        <authorList>
            <person name="Haridas S."/>
            <person name="Albert R."/>
            <person name="Binder M."/>
            <person name="Bloem J."/>
            <person name="LaButti K."/>
            <person name="Salamov A."/>
            <person name="Andreopoulos B."/>
            <person name="Baker S."/>
            <person name="Barry K."/>
            <person name="Bills G."/>
            <person name="Bluhm B."/>
            <person name="Cannon C."/>
            <person name="Castanera R."/>
            <person name="Culley D."/>
            <person name="Daum C."/>
            <person name="Ezra D."/>
            <person name="Gonzalez J."/>
            <person name="Henrissat B."/>
            <person name="Kuo A."/>
            <person name="Liang C."/>
            <person name="Lipzen A."/>
            <person name="Lutzoni F."/>
            <person name="Magnuson J."/>
            <person name="Mondo S."/>
            <person name="Nolan M."/>
            <person name="Ohm R."/>
            <person name="Pangilinan J."/>
            <person name="Park H.-J."/>
            <person name="Ramirez L."/>
            <person name="Alfaro M."/>
            <person name="Sun H."/>
            <person name="Tritt A."/>
            <person name="Yoshinaga Y."/>
            <person name="Zwiers L.-H."/>
            <person name="Turgeon B."/>
            <person name="Goodwin S."/>
            <person name="Spatafora J."/>
            <person name="Crous P."/>
            <person name="Grigoriev I."/>
        </authorList>
    </citation>
    <scope>NUCLEOTIDE SEQUENCE [LARGE SCALE GENOMIC DNA]</scope>
    <source>
        <strain evidence="11">CECT 20119</strain>
    </source>
</reference>
<dbReference type="EMBL" id="ML992509">
    <property type="protein sequence ID" value="KAF2221687.1"/>
    <property type="molecule type" value="Genomic_DNA"/>
</dbReference>
<evidence type="ECO:0000256" key="9">
    <source>
        <dbReference type="SAM" id="MobiDB-lite"/>
    </source>
</evidence>
<keyword evidence="6" id="KW-0999">Mitochondrion inner membrane</keyword>
<dbReference type="GO" id="GO:0016020">
    <property type="term" value="C:membrane"/>
    <property type="evidence" value="ECO:0007669"/>
    <property type="project" value="UniProtKB-SubCell"/>
</dbReference>
<evidence type="ECO:0000256" key="8">
    <source>
        <dbReference type="ARBA" id="ARBA00023136"/>
    </source>
</evidence>
<feature type="compositionally biased region" description="Basic and acidic residues" evidence="9">
    <location>
        <begin position="201"/>
        <end position="214"/>
    </location>
</feature>
<keyword evidence="6" id="KW-0496">Mitochondrion</keyword>
<gene>
    <name evidence="10" type="ORF">BDZ85DRAFT_320009</name>
</gene>
<dbReference type="Proteomes" id="UP000799538">
    <property type="component" value="Unassembled WGS sequence"/>
</dbReference>
<keyword evidence="7" id="KW-1133">Transmembrane helix</keyword>
<keyword evidence="11" id="KW-1185">Reference proteome</keyword>
<comment type="similarity">
    <text evidence="2">Belongs to the mitochondrial carrier (TC 2.A.29) family.</text>
</comment>
<keyword evidence="4" id="KW-0812">Transmembrane</keyword>
<sequence>MSSNAGTNIWRLRRHQRQPPRLLLDTLKTRLQSPSFNESYTHGLATRSLWRGLYQGVCTVLLVTVPSSGVFFTTYEGLKHLLGATPPPPTAPAPTTDMPLPICPVSTCAHRSRYNAKNLGRAYNALWDVIEENDGTLSDEVWSWVYEYGKFKKASLESLPPPPGAEGAAERDIIQLWSLTFFAVKRNPDLRMSEEAMAADGGEKARNGSEEASE</sequence>
<dbReference type="Gene3D" id="1.50.40.10">
    <property type="entry name" value="Mitochondrial carrier domain"/>
    <property type="match status" value="1"/>
</dbReference>
<comment type="subcellular location">
    <subcellularLocation>
        <location evidence="1">Membrane</location>
        <topology evidence="1">Multi-pass membrane protein</topology>
    </subcellularLocation>
</comment>
<dbReference type="AlphaFoldDB" id="A0A6A6G7N5"/>
<evidence type="ECO:0000256" key="4">
    <source>
        <dbReference type="ARBA" id="ARBA00022692"/>
    </source>
</evidence>
<evidence type="ECO:0000256" key="6">
    <source>
        <dbReference type="ARBA" id="ARBA00022792"/>
    </source>
</evidence>
<evidence type="ECO:0000313" key="10">
    <source>
        <dbReference type="EMBL" id="KAF2221687.1"/>
    </source>
</evidence>
<organism evidence="10 11">
    <name type="scientific">Elsinoe ampelina</name>
    <dbReference type="NCBI Taxonomy" id="302913"/>
    <lineage>
        <taxon>Eukaryota</taxon>
        <taxon>Fungi</taxon>
        <taxon>Dikarya</taxon>
        <taxon>Ascomycota</taxon>
        <taxon>Pezizomycotina</taxon>
        <taxon>Dothideomycetes</taxon>
        <taxon>Dothideomycetidae</taxon>
        <taxon>Myriangiales</taxon>
        <taxon>Elsinoaceae</taxon>
        <taxon>Elsinoe</taxon>
    </lineage>
</organism>
<dbReference type="OrthoDB" id="250329at2759"/>
<accession>A0A6A6G7N5</accession>
<dbReference type="PANTHER" id="PTHR45667">
    <property type="entry name" value="S-ADENOSYLMETHIONINE MITOCHONDRIAL CARRIER PROTEIN"/>
    <property type="match status" value="1"/>
</dbReference>
<evidence type="ECO:0000256" key="5">
    <source>
        <dbReference type="ARBA" id="ARBA00022737"/>
    </source>
</evidence>
<evidence type="ECO:0000313" key="11">
    <source>
        <dbReference type="Proteomes" id="UP000799538"/>
    </source>
</evidence>
<evidence type="ECO:0000256" key="2">
    <source>
        <dbReference type="ARBA" id="ARBA00006375"/>
    </source>
</evidence>
<dbReference type="SUPFAM" id="SSF103506">
    <property type="entry name" value="Mitochondrial carrier"/>
    <property type="match status" value="1"/>
</dbReference>
<dbReference type="InterPro" id="IPR018108">
    <property type="entry name" value="MCP_transmembrane"/>
</dbReference>
<dbReference type="InterPro" id="IPR023395">
    <property type="entry name" value="MCP_dom_sf"/>
</dbReference>
<evidence type="ECO:0000256" key="1">
    <source>
        <dbReference type="ARBA" id="ARBA00004141"/>
    </source>
</evidence>
<evidence type="ECO:0000256" key="7">
    <source>
        <dbReference type="ARBA" id="ARBA00022989"/>
    </source>
</evidence>
<evidence type="ECO:0000256" key="3">
    <source>
        <dbReference type="ARBA" id="ARBA00022448"/>
    </source>
</evidence>
<name>A0A6A6G7N5_9PEZI</name>
<keyword evidence="8" id="KW-0472">Membrane</keyword>
<dbReference type="Pfam" id="PF00153">
    <property type="entry name" value="Mito_carr"/>
    <property type="match status" value="1"/>
</dbReference>
<protein>
    <submittedName>
        <fullName evidence="10">Uncharacterized protein</fullName>
    </submittedName>
</protein>
<proteinExistence type="inferred from homology"/>
<feature type="region of interest" description="Disordered" evidence="9">
    <location>
        <begin position="193"/>
        <end position="214"/>
    </location>
</feature>